<evidence type="ECO:0000256" key="7">
    <source>
        <dbReference type="ARBA" id="ARBA00022989"/>
    </source>
</evidence>
<dbReference type="PANTHER" id="PTHR10707">
    <property type="entry name" value="CYTOCHROME C OXIDASE SUBUNIT IV"/>
    <property type="match status" value="1"/>
</dbReference>
<feature type="transmembrane region" description="Helical" evidence="10">
    <location>
        <begin position="124"/>
        <end position="142"/>
    </location>
</feature>
<dbReference type="EMBL" id="JAFIRN010000004">
    <property type="protein sequence ID" value="KAG5850419.1"/>
    <property type="molecule type" value="Genomic_DNA"/>
</dbReference>
<keyword evidence="6 10" id="KW-0999">Mitochondrion inner membrane</keyword>
<comment type="caution">
    <text evidence="11">The sequence shown here is derived from an EMBL/GenBank/DDBJ whole genome shotgun (WGS) entry which is preliminary data.</text>
</comment>
<evidence type="ECO:0000256" key="4">
    <source>
        <dbReference type="ARBA" id="ARBA00011485"/>
    </source>
</evidence>
<keyword evidence="7 10" id="KW-1133">Transmembrane helix</keyword>
<sequence length="190" mass="22150">MHRGAPRLFQATRKQRKGKMLACRSLAWRLQRSVWRGVSTTSRACSAVSKDVLDCSVPQYTNRPEIPLPPVPFVTDLNTEQRKLKEKEKGTWTNLTKEEKIALYRMAFQLSYAEMDKGSSEWKTVVGGVFFFLGFTGLVIWWQRLYVFGDVPHTLSDEWVAQQTQRILDMRMNPVQGVASQWDYEKKQWK</sequence>
<name>A0A9D3MK98_ANGAN</name>
<dbReference type="CDD" id="cd00922">
    <property type="entry name" value="Cyt_c_Oxidase_IV"/>
    <property type="match status" value="1"/>
</dbReference>
<dbReference type="SUPFAM" id="SSF81406">
    <property type="entry name" value="Mitochondrial cytochrome c oxidase subunit IV"/>
    <property type="match status" value="1"/>
</dbReference>
<evidence type="ECO:0000313" key="11">
    <source>
        <dbReference type="EMBL" id="KAG5850419.1"/>
    </source>
</evidence>
<keyword evidence="5 10" id="KW-0812">Transmembrane</keyword>
<evidence type="ECO:0000256" key="9">
    <source>
        <dbReference type="ARBA" id="ARBA00023136"/>
    </source>
</evidence>
<dbReference type="GO" id="GO:0045277">
    <property type="term" value="C:respiratory chain complex IV"/>
    <property type="evidence" value="ECO:0007669"/>
    <property type="project" value="InterPro"/>
</dbReference>
<dbReference type="PANTHER" id="PTHR10707:SF13">
    <property type="entry name" value="CYTOCHROME C OXIDASE SUBUNIT 4"/>
    <property type="match status" value="1"/>
</dbReference>
<dbReference type="GO" id="GO:0006123">
    <property type="term" value="P:mitochondrial electron transport, cytochrome c to oxygen"/>
    <property type="evidence" value="ECO:0007669"/>
    <property type="project" value="InterPro"/>
</dbReference>
<accession>A0A9D3MK98</accession>
<comment type="similarity">
    <text evidence="3 10">Belongs to the cytochrome c oxidase IV family.</text>
</comment>
<comment type="subunit">
    <text evidence="4">Component of the cytochrome c oxidase (complex IV, CIV), a multisubunit enzyme composed of 14 subunits. The complex is composed of a catalytic core of 3 subunits MT-CO1, MT-CO2 and MT-CO3, encoded in the mitochondrial DNA, and 11 supernumerary subunits COX4I, COX5A, COX5B, COX6A, COX6B, COX6C, COX7A, COX7B, COX7C, COX8 and NDUFA4, which are encoded in the nuclear genome. The complex exists as a monomer or a dimer and forms supercomplexes (SCs) in the inner mitochondrial membrane with NADH-ubiquinone oxidoreductase (complex I, CI) and ubiquinol-cytochrome c oxidoreductase (cytochrome b-c1 complex, complex III, CIII), resulting in different assemblies (supercomplex SCI(1)III(2)IV(1) and megacomplex MCI(2)III(2)IV(2)).</text>
</comment>
<comment type="function">
    <text evidence="10">Component of the cytochrome c oxidase, the last enzyme in the mitochondrial electron transport chain which drives oxidative phosphorylation.</text>
</comment>
<protein>
    <recommendedName>
        <fullName evidence="10">Cytochrome c oxidase subunit 4</fullName>
    </recommendedName>
</protein>
<dbReference type="AlphaFoldDB" id="A0A9D3MK98"/>
<gene>
    <name evidence="11" type="ORF">ANANG_G00082220</name>
</gene>
<dbReference type="Pfam" id="PF02936">
    <property type="entry name" value="COX4"/>
    <property type="match status" value="1"/>
</dbReference>
<evidence type="ECO:0000256" key="6">
    <source>
        <dbReference type="ARBA" id="ARBA00022792"/>
    </source>
</evidence>
<dbReference type="Gene3D" id="1.10.442.10">
    <property type="entry name" value="Cytochrome c oxidase subunit IV"/>
    <property type="match status" value="1"/>
</dbReference>
<proteinExistence type="inferred from homology"/>
<keyword evidence="9 10" id="KW-0472">Membrane</keyword>
<comment type="subcellular location">
    <subcellularLocation>
        <location evidence="1 10">Mitochondrion inner membrane</location>
        <topology evidence="1 10">Single-pass membrane protein</topology>
    </subcellularLocation>
</comment>
<evidence type="ECO:0000256" key="10">
    <source>
        <dbReference type="RuleBase" id="RU367145"/>
    </source>
</evidence>
<reference evidence="11" key="1">
    <citation type="submission" date="2021-01" db="EMBL/GenBank/DDBJ databases">
        <title>A chromosome-scale assembly of European eel, Anguilla anguilla.</title>
        <authorList>
            <person name="Henkel C."/>
            <person name="Jong-Raadsen S.A."/>
            <person name="Dufour S."/>
            <person name="Weltzien F.-A."/>
            <person name="Palstra A.P."/>
            <person name="Pelster B."/>
            <person name="Spaink H.P."/>
            <person name="Van Den Thillart G.E."/>
            <person name="Jansen H."/>
            <person name="Zahm M."/>
            <person name="Klopp C."/>
            <person name="Cedric C."/>
            <person name="Louis A."/>
            <person name="Berthelot C."/>
            <person name="Parey E."/>
            <person name="Roest Crollius H."/>
            <person name="Montfort J."/>
            <person name="Robinson-Rechavi M."/>
            <person name="Bucao C."/>
            <person name="Bouchez O."/>
            <person name="Gislard M."/>
            <person name="Lluch J."/>
            <person name="Milhes M."/>
            <person name="Lampietro C."/>
            <person name="Lopez Roques C."/>
            <person name="Donnadieu C."/>
            <person name="Braasch I."/>
            <person name="Desvignes T."/>
            <person name="Postlethwait J."/>
            <person name="Bobe J."/>
            <person name="Guiguen Y."/>
            <person name="Dirks R."/>
        </authorList>
    </citation>
    <scope>NUCLEOTIDE SEQUENCE</scope>
    <source>
        <strain evidence="11">Tag_6206</strain>
        <tissue evidence="11">Liver</tissue>
    </source>
</reference>
<dbReference type="InterPro" id="IPR013288">
    <property type="entry name" value="Cyt_c_oxidase_su4"/>
</dbReference>
<evidence type="ECO:0000256" key="1">
    <source>
        <dbReference type="ARBA" id="ARBA00004434"/>
    </source>
</evidence>
<evidence type="ECO:0000256" key="3">
    <source>
        <dbReference type="ARBA" id="ARBA00008135"/>
    </source>
</evidence>
<dbReference type="GO" id="GO:0005743">
    <property type="term" value="C:mitochondrial inner membrane"/>
    <property type="evidence" value="ECO:0007669"/>
    <property type="project" value="UniProtKB-SubCell"/>
</dbReference>
<comment type="pathway">
    <text evidence="2 10">Energy metabolism; oxidative phosphorylation.</text>
</comment>
<evidence type="ECO:0000256" key="5">
    <source>
        <dbReference type="ARBA" id="ARBA00022692"/>
    </source>
</evidence>
<evidence type="ECO:0000256" key="8">
    <source>
        <dbReference type="ARBA" id="ARBA00023128"/>
    </source>
</evidence>
<evidence type="ECO:0000313" key="12">
    <source>
        <dbReference type="Proteomes" id="UP001044222"/>
    </source>
</evidence>
<dbReference type="PRINTS" id="PR01873">
    <property type="entry name" value="CYTCOXIDASE4"/>
</dbReference>
<organism evidence="11 12">
    <name type="scientific">Anguilla anguilla</name>
    <name type="common">European freshwater eel</name>
    <name type="synonym">Muraena anguilla</name>
    <dbReference type="NCBI Taxonomy" id="7936"/>
    <lineage>
        <taxon>Eukaryota</taxon>
        <taxon>Metazoa</taxon>
        <taxon>Chordata</taxon>
        <taxon>Craniata</taxon>
        <taxon>Vertebrata</taxon>
        <taxon>Euteleostomi</taxon>
        <taxon>Actinopterygii</taxon>
        <taxon>Neopterygii</taxon>
        <taxon>Teleostei</taxon>
        <taxon>Anguilliformes</taxon>
        <taxon>Anguillidae</taxon>
        <taxon>Anguilla</taxon>
    </lineage>
</organism>
<dbReference type="Proteomes" id="UP001044222">
    <property type="component" value="Unassembled WGS sequence"/>
</dbReference>
<dbReference type="FunFam" id="1.10.442.10:FF:000001">
    <property type="entry name" value="Cytochrome c oxidase subunit 4 isoform 1"/>
    <property type="match status" value="1"/>
</dbReference>
<dbReference type="InterPro" id="IPR004203">
    <property type="entry name" value="Cyt_c_oxidase_su4_fam"/>
</dbReference>
<keyword evidence="12" id="KW-1185">Reference proteome</keyword>
<evidence type="ECO:0000256" key="2">
    <source>
        <dbReference type="ARBA" id="ARBA00004673"/>
    </source>
</evidence>
<keyword evidence="8 10" id="KW-0496">Mitochondrion</keyword>
<dbReference type="InterPro" id="IPR036639">
    <property type="entry name" value="Cyt_c_oxidase_su4_sf"/>
</dbReference>